<dbReference type="CDD" id="cd07423">
    <property type="entry name" value="MPP_Prp_like"/>
    <property type="match status" value="1"/>
</dbReference>
<gene>
    <name evidence="2" type="ORF">H9X83_09595</name>
</gene>
<feature type="domain" description="Calcineurin-like phosphoesterase" evidence="1">
    <location>
        <begin position="18"/>
        <end position="210"/>
    </location>
</feature>
<evidence type="ECO:0000313" key="2">
    <source>
        <dbReference type="EMBL" id="MBM6878404.1"/>
    </source>
</evidence>
<dbReference type="SUPFAM" id="SSF56300">
    <property type="entry name" value="Metallo-dependent phosphatases"/>
    <property type="match status" value="1"/>
</dbReference>
<dbReference type="RefSeq" id="WP_205134180.1">
    <property type="nucleotide sequence ID" value="NZ_JACSNV010000013.1"/>
</dbReference>
<accession>A0ABS2GD36</accession>
<comment type="caution">
    <text evidence="2">The sequence shown here is derived from an EMBL/GenBank/DDBJ whole genome shotgun (WGS) entry which is preliminary data.</text>
</comment>
<dbReference type="EMBL" id="JACSNV010000013">
    <property type="protein sequence ID" value="MBM6878404.1"/>
    <property type="molecule type" value="Genomic_DNA"/>
</dbReference>
<name>A0ABS2GD36_9FIRM</name>
<reference evidence="2 3" key="1">
    <citation type="journal article" date="2021" name="Sci. Rep.">
        <title>The distribution of antibiotic resistance genes in chicken gut microbiota commensals.</title>
        <authorList>
            <person name="Juricova H."/>
            <person name="Matiasovicova J."/>
            <person name="Kubasova T."/>
            <person name="Cejkova D."/>
            <person name="Rychlik I."/>
        </authorList>
    </citation>
    <scope>NUCLEOTIDE SEQUENCE [LARGE SCALE GENOMIC DNA]</scope>
    <source>
        <strain evidence="2 3">An431b</strain>
    </source>
</reference>
<evidence type="ECO:0000313" key="3">
    <source>
        <dbReference type="Proteomes" id="UP000729290"/>
    </source>
</evidence>
<sequence>MQEKRQRNFRILEFRENKFDIVGDVHGCYRELMELIRALGYRREGNRWVHPKGRRLISVGDVADKGDENLACLNFWMDQVQYGGAFWIHGNHCNKLYRYLLGNKVHISHGLEHTVAEYERLSKDERRAFRQRYLQCYESQCYYLMLDKKRLAVVHGGLREESMGRFSNKIRAVCLYGETTGETDENGRPQRLNWAGEYNGKALVVYGHTVAERPDIVRNTVDIDQGCVYGGYLTALRYPEMEFVQVRGRKLAQYTGDGKVPE</sequence>
<dbReference type="Pfam" id="PF00149">
    <property type="entry name" value="Metallophos"/>
    <property type="match status" value="1"/>
</dbReference>
<dbReference type="Gene3D" id="3.60.21.10">
    <property type="match status" value="1"/>
</dbReference>
<dbReference type="InterPro" id="IPR041780">
    <property type="entry name" value="MPP_PrpE-like"/>
</dbReference>
<dbReference type="Proteomes" id="UP000729290">
    <property type="component" value="Unassembled WGS sequence"/>
</dbReference>
<organism evidence="2 3">
    <name type="scientific">Anaerotignum lactatifermentans</name>
    <dbReference type="NCBI Taxonomy" id="160404"/>
    <lineage>
        <taxon>Bacteria</taxon>
        <taxon>Bacillati</taxon>
        <taxon>Bacillota</taxon>
        <taxon>Clostridia</taxon>
        <taxon>Lachnospirales</taxon>
        <taxon>Anaerotignaceae</taxon>
        <taxon>Anaerotignum</taxon>
    </lineage>
</organism>
<protein>
    <submittedName>
        <fullName evidence="2">Metallophosphoesterase</fullName>
    </submittedName>
</protein>
<dbReference type="PANTHER" id="PTHR42850">
    <property type="entry name" value="METALLOPHOSPHOESTERASE"/>
    <property type="match status" value="1"/>
</dbReference>
<proteinExistence type="predicted"/>
<dbReference type="InterPro" id="IPR029052">
    <property type="entry name" value="Metallo-depent_PP-like"/>
</dbReference>
<keyword evidence="3" id="KW-1185">Reference proteome</keyword>
<dbReference type="PANTHER" id="PTHR42850:SF7">
    <property type="entry name" value="BIS(5'-NUCLEOSYL)-TETRAPHOSPHATASE PRPE [ASYMMETRICAL]"/>
    <property type="match status" value="1"/>
</dbReference>
<evidence type="ECO:0000259" key="1">
    <source>
        <dbReference type="Pfam" id="PF00149"/>
    </source>
</evidence>
<dbReference type="InterPro" id="IPR004843">
    <property type="entry name" value="Calcineurin-like_PHP"/>
</dbReference>
<dbReference type="InterPro" id="IPR050126">
    <property type="entry name" value="Ap4A_hydrolase"/>
</dbReference>